<dbReference type="AlphaFoldDB" id="A0A161R715"/>
<name>A0A161R715_BACCE</name>
<evidence type="ECO:0000256" key="1">
    <source>
        <dbReference type="SAM" id="MobiDB-lite"/>
    </source>
</evidence>
<proteinExistence type="predicted"/>
<protein>
    <submittedName>
        <fullName evidence="2">DNA mismatch repair protein MutS</fullName>
    </submittedName>
</protein>
<evidence type="ECO:0000313" key="3">
    <source>
        <dbReference type="Proteomes" id="UP000076482"/>
    </source>
</evidence>
<dbReference type="Proteomes" id="UP000076482">
    <property type="component" value="Unassembled WGS sequence"/>
</dbReference>
<reference evidence="2 3" key="1">
    <citation type="submission" date="2015-09" db="EMBL/GenBank/DDBJ databases">
        <title>Bacillus cereus food isolates.</title>
        <authorList>
            <person name="Boekhorst J."/>
        </authorList>
    </citation>
    <scope>NUCLEOTIDE SEQUENCE [LARGE SCALE GENOMIC DNA]</scope>
    <source>
        <strain evidence="2 3">B4088</strain>
    </source>
</reference>
<feature type="compositionally biased region" description="Low complexity" evidence="1">
    <location>
        <begin position="172"/>
        <end position="324"/>
    </location>
</feature>
<comment type="caution">
    <text evidence="2">The sequence shown here is derived from an EMBL/GenBank/DDBJ whole genome shotgun (WGS) entry which is preliminary data.</text>
</comment>
<accession>A0A161R715</accession>
<dbReference type="PATRIC" id="fig|1396.535.peg.4245"/>
<feature type="region of interest" description="Disordered" evidence="1">
    <location>
        <begin position="113"/>
        <end position="327"/>
    </location>
</feature>
<dbReference type="EMBL" id="LJKE01000015">
    <property type="protein sequence ID" value="KZD72031.1"/>
    <property type="molecule type" value="Genomic_DNA"/>
</dbReference>
<gene>
    <name evidence="2" type="ORF">B4088_0492</name>
</gene>
<evidence type="ECO:0000313" key="2">
    <source>
        <dbReference type="EMBL" id="KZD72031.1"/>
    </source>
</evidence>
<sequence>MVYAYLLYVLKNIMQNSKRGAHIMSYHEDDCHDKRERRDKKERKFPLAFCEKCKKSKIECRCCMICAPQPCHCQKQEQNQNQDQDQNQDQEQKQDQDQNQDAIQVPIQTGSELEANQEQKQDQHAIQEGSDQKQEQDQHTIQSANQEGAEVDQDQHTTQNPLIIGPSPDQETSQNTDTTATLNTVVTPTINSDPDTTTTLDTTVTPTVNSDPNTTTTTTLDTTVTPTISSDPNTETNLETTVTPTINSDPNTETTLDTTITPTITSDPTTTTTLDTTVTPTVTNTTETNPTTTQTTNQNPSQMTSQEGQTQEQTEEQNQTQSQTAGDQLQAQGFQLIEGHTNDSPLNNSQTISTTVSGVTVNVNVECGCNEKRHHKEERKECHECDCCTASLARLLQLIQTEQANIPLPIDSQISIYTNTPLSIGNPIPNQILTNVNDCISVTFKNAGQATPVPNTTLQIKTIAGISAVNDTTTTDDIFDFLLGIANDCGQFQIEHKDCNCDGACDCKRKTCCFTTLRTELETIATLGLQINLLIQGLSTSIDNVFVSNICDCLGFFVDNLTTPTIIYVFSLCSISGYTVPSQTI</sequence>
<organism evidence="2 3">
    <name type="scientific">Bacillus cereus</name>
    <dbReference type="NCBI Taxonomy" id="1396"/>
    <lineage>
        <taxon>Bacteria</taxon>
        <taxon>Bacillati</taxon>
        <taxon>Bacillota</taxon>
        <taxon>Bacilli</taxon>
        <taxon>Bacillales</taxon>
        <taxon>Bacillaceae</taxon>
        <taxon>Bacillus</taxon>
        <taxon>Bacillus cereus group</taxon>
    </lineage>
</organism>
<feature type="compositionally biased region" description="Basic and acidic residues" evidence="1">
    <location>
        <begin position="117"/>
        <end position="138"/>
    </location>
</feature>